<dbReference type="Pfam" id="PF13618">
    <property type="entry name" value="Gluconate_2-dh3"/>
    <property type="match status" value="1"/>
</dbReference>
<name>A0A939DK96_9ALTE</name>
<organism evidence="1 2">
    <name type="scientific">Bowmanella dokdonensis</name>
    <dbReference type="NCBI Taxonomy" id="751969"/>
    <lineage>
        <taxon>Bacteria</taxon>
        <taxon>Pseudomonadati</taxon>
        <taxon>Pseudomonadota</taxon>
        <taxon>Gammaproteobacteria</taxon>
        <taxon>Alteromonadales</taxon>
        <taxon>Alteromonadaceae</taxon>
        <taxon>Bowmanella</taxon>
    </lineage>
</organism>
<reference evidence="1" key="1">
    <citation type="submission" date="2021-03" db="EMBL/GenBank/DDBJ databases">
        <title>novel species isolated from a fishpond in China.</title>
        <authorList>
            <person name="Lu H."/>
            <person name="Cai Z."/>
        </authorList>
    </citation>
    <scope>NUCLEOTIDE SEQUENCE</scope>
    <source>
        <strain evidence="1">JCM 30855</strain>
    </source>
</reference>
<dbReference type="Proteomes" id="UP000664654">
    <property type="component" value="Unassembled WGS sequence"/>
</dbReference>
<dbReference type="InterPro" id="IPR027056">
    <property type="entry name" value="Gluconate_2DH_su3"/>
</dbReference>
<dbReference type="RefSeq" id="WP_206571843.1">
    <property type="nucleotide sequence ID" value="NZ_JAFKCV010000001.1"/>
</dbReference>
<protein>
    <submittedName>
        <fullName evidence="1">Gluconate 2-dehydrogenase subunit 3 family protein</fullName>
    </submittedName>
</protein>
<gene>
    <name evidence="1" type="ORF">J0A66_00650</name>
</gene>
<accession>A0A939DK96</accession>
<keyword evidence="2" id="KW-1185">Reference proteome</keyword>
<dbReference type="EMBL" id="JAFKCV010000001">
    <property type="protein sequence ID" value="MBN7823720.1"/>
    <property type="molecule type" value="Genomic_DNA"/>
</dbReference>
<evidence type="ECO:0000313" key="2">
    <source>
        <dbReference type="Proteomes" id="UP000664654"/>
    </source>
</evidence>
<proteinExistence type="predicted"/>
<evidence type="ECO:0000313" key="1">
    <source>
        <dbReference type="EMBL" id="MBN7823720.1"/>
    </source>
</evidence>
<sequence length="247" mass="26812">MTEQQHSHHYQSGMTRRESLKWLGLLVASSTVSMVSGCGDWTHTAQSGAGHWPDLKLAPITARGYGQDPNLLIPPESPWPKTLTAAQLELVAILSDIIVPREGSVPSASQVHVPDVIDEWVSAPYSVQQQDRVTLLHALAWIDDEATLRFNANFAALDPQQQLAIVDDIAYDNEHTAEPFRQIAGAFGRLRSLVLAAFFCSPVGTRDIGYMGNVPIAGDYPGPSDEARAHLEEVLADLGLSDCAYSG</sequence>
<dbReference type="AlphaFoldDB" id="A0A939DK96"/>
<comment type="caution">
    <text evidence="1">The sequence shown here is derived from an EMBL/GenBank/DDBJ whole genome shotgun (WGS) entry which is preliminary data.</text>
</comment>